<dbReference type="PANTHER" id="PTHR43133:SF8">
    <property type="entry name" value="RNA POLYMERASE SIGMA FACTOR HI_1459-RELATED"/>
    <property type="match status" value="1"/>
</dbReference>
<evidence type="ECO:0000256" key="5">
    <source>
        <dbReference type="ARBA" id="ARBA00023163"/>
    </source>
</evidence>
<keyword evidence="2" id="KW-0805">Transcription regulation</keyword>
<dbReference type="NCBIfam" id="TIGR02937">
    <property type="entry name" value="sigma70-ECF"/>
    <property type="match status" value="1"/>
</dbReference>
<organism evidence="8 9">
    <name type="scientific">Paenibacillus plantiphilus</name>
    <dbReference type="NCBI Taxonomy" id="2905650"/>
    <lineage>
        <taxon>Bacteria</taxon>
        <taxon>Bacillati</taxon>
        <taxon>Bacillota</taxon>
        <taxon>Bacilli</taxon>
        <taxon>Bacillales</taxon>
        <taxon>Paenibacillaceae</taxon>
        <taxon>Paenibacillus</taxon>
    </lineage>
</organism>
<evidence type="ECO:0000256" key="4">
    <source>
        <dbReference type="ARBA" id="ARBA00023125"/>
    </source>
</evidence>
<evidence type="ECO:0008006" key="10">
    <source>
        <dbReference type="Google" id="ProtNLM"/>
    </source>
</evidence>
<keyword evidence="3" id="KW-0731">Sigma factor</keyword>
<dbReference type="Pfam" id="PF08281">
    <property type="entry name" value="Sigma70_r4_2"/>
    <property type="match status" value="1"/>
</dbReference>
<name>A0ABN8GJ39_9BACL</name>
<dbReference type="Proteomes" id="UP000838686">
    <property type="component" value="Unassembled WGS sequence"/>
</dbReference>
<dbReference type="InterPro" id="IPR007627">
    <property type="entry name" value="RNA_pol_sigma70_r2"/>
</dbReference>
<keyword evidence="9" id="KW-1185">Reference proteome</keyword>
<reference evidence="8" key="1">
    <citation type="submission" date="2022-01" db="EMBL/GenBank/DDBJ databases">
        <authorList>
            <person name="Criscuolo A."/>
        </authorList>
    </citation>
    <scope>NUCLEOTIDE SEQUENCE</scope>
    <source>
        <strain evidence="8">CIP111893</strain>
    </source>
</reference>
<dbReference type="Pfam" id="PF04542">
    <property type="entry name" value="Sigma70_r2"/>
    <property type="match status" value="1"/>
</dbReference>
<dbReference type="InterPro" id="IPR014284">
    <property type="entry name" value="RNA_pol_sigma-70_dom"/>
</dbReference>
<evidence type="ECO:0000313" key="9">
    <source>
        <dbReference type="Proteomes" id="UP000838686"/>
    </source>
</evidence>
<keyword evidence="4" id="KW-0238">DNA-binding</keyword>
<evidence type="ECO:0000313" key="8">
    <source>
        <dbReference type="EMBL" id="CAH1210323.1"/>
    </source>
</evidence>
<evidence type="ECO:0000256" key="2">
    <source>
        <dbReference type="ARBA" id="ARBA00023015"/>
    </source>
</evidence>
<gene>
    <name evidence="8" type="ORF">PAECIP111893_03199</name>
</gene>
<evidence type="ECO:0000256" key="1">
    <source>
        <dbReference type="ARBA" id="ARBA00010641"/>
    </source>
</evidence>
<protein>
    <recommendedName>
        <fullName evidence="10">RNA polymerase sigma factor</fullName>
    </recommendedName>
</protein>
<accession>A0ABN8GJ39</accession>
<comment type="similarity">
    <text evidence="1">Belongs to the sigma-70 factor family. ECF subfamily.</text>
</comment>
<evidence type="ECO:0000259" key="7">
    <source>
        <dbReference type="Pfam" id="PF08281"/>
    </source>
</evidence>
<dbReference type="PANTHER" id="PTHR43133">
    <property type="entry name" value="RNA POLYMERASE ECF-TYPE SIGMA FACTO"/>
    <property type="match status" value="1"/>
</dbReference>
<dbReference type="InterPro" id="IPR039425">
    <property type="entry name" value="RNA_pol_sigma-70-like"/>
</dbReference>
<dbReference type="InterPro" id="IPR013324">
    <property type="entry name" value="RNA_pol_sigma_r3/r4-like"/>
</dbReference>
<dbReference type="RefSeq" id="WP_236343545.1">
    <property type="nucleotide sequence ID" value="NZ_CAKMMF010000017.1"/>
</dbReference>
<evidence type="ECO:0000256" key="3">
    <source>
        <dbReference type="ARBA" id="ARBA00023082"/>
    </source>
</evidence>
<feature type="domain" description="RNA polymerase sigma factor 70 region 4 type 2" evidence="7">
    <location>
        <begin position="106"/>
        <end position="151"/>
    </location>
</feature>
<dbReference type="SUPFAM" id="SSF88946">
    <property type="entry name" value="Sigma2 domain of RNA polymerase sigma factors"/>
    <property type="match status" value="1"/>
</dbReference>
<keyword evidence="5" id="KW-0804">Transcription</keyword>
<dbReference type="InterPro" id="IPR036388">
    <property type="entry name" value="WH-like_DNA-bd_sf"/>
</dbReference>
<dbReference type="Gene3D" id="1.10.1740.10">
    <property type="match status" value="1"/>
</dbReference>
<dbReference type="InterPro" id="IPR013325">
    <property type="entry name" value="RNA_pol_sigma_r2"/>
</dbReference>
<sequence length="236" mass="26309">MISNGEGTEMIRAALYKFCLTLTESIWDAEDLVQEAFLRALPVISGSCPHPNPTAYVLRIAKNLWVDGIRHSRMKERVTVKLVDETVSIDNYDRFELEEALCLITKQLSPLQRTVFLLRDVCCYRGSEVAEWLQTTEGAVKAALNRARAALDACKGNQLHKGDEDRAELDASLFHAYLSALRQHDPLAIIKLAMAQNDSVTTVQAIGRSEGQSSSGRSRQQVTEAFCHHTVMLFAS</sequence>
<dbReference type="SUPFAM" id="SSF88659">
    <property type="entry name" value="Sigma3 and sigma4 domains of RNA polymerase sigma factors"/>
    <property type="match status" value="1"/>
</dbReference>
<feature type="domain" description="RNA polymerase sigma-70 region 2" evidence="6">
    <location>
        <begin position="13"/>
        <end position="72"/>
    </location>
</feature>
<proteinExistence type="inferred from homology"/>
<dbReference type="InterPro" id="IPR013249">
    <property type="entry name" value="RNA_pol_sigma70_r4_t2"/>
</dbReference>
<dbReference type="EMBL" id="CAKMMF010000017">
    <property type="protein sequence ID" value="CAH1210323.1"/>
    <property type="molecule type" value="Genomic_DNA"/>
</dbReference>
<comment type="caution">
    <text evidence="8">The sequence shown here is derived from an EMBL/GenBank/DDBJ whole genome shotgun (WGS) entry which is preliminary data.</text>
</comment>
<evidence type="ECO:0000259" key="6">
    <source>
        <dbReference type="Pfam" id="PF04542"/>
    </source>
</evidence>
<dbReference type="Gene3D" id="1.10.10.10">
    <property type="entry name" value="Winged helix-like DNA-binding domain superfamily/Winged helix DNA-binding domain"/>
    <property type="match status" value="1"/>
</dbReference>